<dbReference type="OMA" id="EPEENEF"/>
<dbReference type="Pfam" id="PF01189">
    <property type="entry name" value="Methyltr_RsmB-F"/>
    <property type="match status" value="1"/>
</dbReference>
<dbReference type="Proteomes" id="UP000003163">
    <property type="component" value="Unassembled WGS sequence"/>
</dbReference>
<evidence type="ECO:0000256" key="3">
    <source>
        <dbReference type="ARBA" id="ARBA00022603"/>
    </source>
</evidence>
<keyword evidence="12" id="KW-1185">Reference proteome</keyword>
<evidence type="ECO:0000256" key="7">
    <source>
        <dbReference type="PROSITE-ProRule" id="PRU01023"/>
    </source>
</evidence>
<dbReference type="PANTHER" id="PTHR22807">
    <property type="entry name" value="NOP2 YEAST -RELATED NOL1/NOP2/FMU SUN DOMAIN-CONTAINING"/>
    <property type="match status" value="1"/>
</dbReference>
<keyword evidence="4 7" id="KW-0808">Transferase</keyword>
<evidence type="ECO:0000313" key="11">
    <source>
        <dbReference type="EMBL" id="EJW04946.1"/>
    </source>
</evidence>
<proteinExistence type="inferred from homology"/>
<dbReference type="GO" id="GO:0070475">
    <property type="term" value="P:rRNA base methylation"/>
    <property type="evidence" value="ECO:0007669"/>
    <property type="project" value="TreeGrafter"/>
</dbReference>
<reference evidence="12" key="2">
    <citation type="submission" date="2015-07" db="EMBL/GenBank/DDBJ databases">
        <title>Contrasting host-pathogen interactions and genome evolution in two generalist and specialist microsporidian pathogens of mosquitoes.</title>
        <authorList>
            <consortium name="The Broad Institute Genomics Platform"/>
            <consortium name="The Broad Institute Genome Sequencing Center for Infectious Disease"/>
            <person name="Cuomo C.A."/>
            <person name="Sanscrainte N.D."/>
            <person name="Goldberg J.M."/>
            <person name="Heiman D."/>
            <person name="Young S."/>
            <person name="Zeng Q."/>
            <person name="Becnel J.J."/>
            <person name="Birren B.W."/>
        </authorList>
    </citation>
    <scope>NUCLEOTIDE SEQUENCE [LARGE SCALE GENOMIC DNA]</scope>
    <source>
        <strain evidence="12">USNM 41457</strain>
    </source>
</reference>
<comment type="caution">
    <text evidence="11">The sequence shown here is derived from an EMBL/GenBank/DDBJ whole genome shotgun (WGS) entry which is preliminary data.</text>
</comment>
<feature type="binding site" evidence="7">
    <location>
        <begin position="271"/>
        <end position="277"/>
    </location>
    <ligand>
        <name>S-adenosyl-L-methionine</name>
        <dbReference type="ChEBI" id="CHEBI:59789"/>
    </ligand>
</feature>
<comment type="similarity">
    <text evidence="1 7">Belongs to the class I-like SAM-binding methyltransferase superfamily. RsmB/NOP family.</text>
</comment>
<accession>J9DB00</accession>
<dbReference type="GO" id="GO:0009383">
    <property type="term" value="F:rRNA (cytosine-C5-)-methyltransferase activity"/>
    <property type="evidence" value="ECO:0007669"/>
    <property type="project" value="TreeGrafter"/>
</dbReference>
<keyword evidence="9" id="KW-0732">Signal</keyword>
<feature type="binding site" evidence="7">
    <location>
        <position position="295"/>
    </location>
    <ligand>
        <name>S-adenosyl-L-methionine</name>
        <dbReference type="ChEBI" id="CHEBI:59789"/>
    </ligand>
</feature>
<reference evidence="11 12" key="1">
    <citation type="submission" date="2011-08" db="EMBL/GenBank/DDBJ databases">
        <authorList>
            <person name="Liu Z.J."/>
            <person name="Shi F.L."/>
            <person name="Lu J.Q."/>
            <person name="Li M."/>
            <person name="Wang Z.L."/>
        </authorList>
    </citation>
    <scope>NUCLEOTIDE SEQUENCE [LARGE SCALE GENOMIC DNA]</scope>
    <source>
        <strain evidence="11 12">USNM 41457</strain>
    </source>
</reference>
<dbReference type="Pfam" id="PF17125">
    <property type="entry name" value="Methyltr_RsmF_N"/>
    <property type="match status" value="1"/>
</dbReference>
<keyword evidence="5 7" id="KW-0949">S-adenosyl-L-methionine</keyword>
<dbReference type="InterPro" id="IPR023267">
    <property type="entry name" value="RCMT"/>
</dbReference>
<feature type="binding site" evidence="7">
    <location>
        <position position="322"/>
    </location>
    <ligand>
        <name>S-adenosyl-L-methionine</name>
        <dbReference type="ChEBI" id="CHEBI:59789"/>
    </ligand>
</feature>
<dbReference type="InterPro" id="IPR029063">
    <property type="entry name" value="SAM-dependent_MTases_sf"/>
</dbReference>
<dbReference type="CDD" id="cd02440">
    <property type="entry name" value="AdoMet_MTases"/>
    <property type="match status" value="1"/>
</dbReference>
<dbReference type="HOGENOM" id="CLU_587960_0_0_1"/>
<dbReference type="InterPro" id="IPR018314">
    <property type="entry name" value="RsmB/NOL1/NOP2-like_CS"/>
</dbReference>
<dbReference type="GO" id="GO:0005730">
    <property type="term" value="C:nucleolus"/>
    <property type="evidence" value="ECO:0007669"/>
    <property type="project" value="TreeGrafter"/>
</dbReference>
<dbReference type="SUPFAM" id="SSF53335">
    <property type="entry name" value="S-adenosyl-L-methionine-dependent methyltransferases"/>
    <property type="match status" value="2"/>
</dbReference>
<dbReference type="GO" id="GO:0003723">
    <property type="term" value="F:RNA binding"/>
    <property type="evidence" value="ECO:0007669"/>
    <property type="project" value="UniProtKB-UniRule"/>
</dbReference>
<evidence type="ECO:0000256" key="1">
    <source>
        <dbReference type="ARBA" id="ARBA00007494"/>
    </source>
</evidence>
<evidence type="ECO:0000256" key="5">
    <source>
        <dbReference type="ARBA" id="ARBA00022691"/>
    </source>
</evidence>
<evidence type="ECO:0000256" key="6">
    <source>
        <dbReference type="ARBA" id="ARBA00022884"/>
    </source>
</evidence>
<evidence type="ECO:0000256" key="4">
    <source>
        <dbReference type="ARBA" id="ARBA00022679"/>
    </source>
</evidence>
<dbReference type="InterPro" id="IPR001678">
    <property type="entry name" value="MeTrfase_RsmB-F_NOP2_dom"/>
</dbReference>
<dbReference type="FunCoup" id="J9DB00">
    <property type="interactions" value="76"/>
</dbReference>
<feature type="active site" description="Nucleophile" evidence="7">
    <location>
        <position position="391"/>
    </location>
</feature>
<dbReference type="Gene3D" id="3.40.50.150">
    <property type="entry name" value="Vaccinia Virus protein VP39"/>
    <property type="match status" value="1"/>
</dbReference>
<dbReference type="STRING" id="1003232.J9DB00"/>
<dbReference type="InterPro" id="IPR031341">
    <property type="entry name" value="Methyltr_RsmF_N"/>
</dbReference>
<dbReference type="InterPro" id="IPR049560">
    <property type="entry name" value="MeTrfase_RsmB-F_NOP2_cat"/>
</dbReference>
<organism evidence="11 12">
    <name type="scientific">Edhazardia aedis (strain USNM 41457)</name>
    <name type="common">Microsporidian parasite</name>
    <dbReference type="NCBI Taxonomy" id="1003232"/>
    <lineage>
        <taxon>Eukaryota</taxon>
        <taxon>Fungi</taxon>
        <taxon>Fungi incertae sedis</taxon>
        <taxon>Microsporidia</taxon>
        <taxon>Edhazardia</taxon>
    </lineage>
</organism>
<feature type="binding site" evidence="7">
    <location>
        <position position="338"/>
    </location>
    <ligand>
        <name>S-adenosyl-L-methionine</name>
        <dbReference type="ChEBI" id="CHEBI:59789"/>
    </ligand>
</feature>
<feature type="domain" description="SAM-dependent MTase RsmB/NOP-type" evidence="10">
    <location>
        <begin position="266"/>
        <end position="462"/>
    </location>
</feature>
<evidence type="ECO:0000256" key="8">
    <source>
        <dbReference type="SAM" id="MobiDB-lite"/>
    </source>
</evidence>
<evidence type="ECO:0000259" key="10">
    <source>
        <dbReference type="PROSITE" id="PS51686"/>
    </source>
</evidence>
<keyword evidence="6 7" id="KW-0694">RNA-binding</keyword>
<evidence type="ECO:0000256" key="9">
    <source>
        <dbReference type="SAM" id="SignalP"/>
    </source>
</evidence>
<evidence type="ECO:0000313" key="12">
    <source>
        <dbReference type="Proteomes" id="UP000003163"/>
    </source>
</evidence>
<dbReference type="PROSITE" id="PS51686">
    <property type="entry name" value="SAM_MT_RSMB_NOP"/>
    <property type="match status" value="1"/>
</dbReference>
<dbReference type="InterPro" id="IPR011023">
    <property type="entry name" value="Nop2p"/>
</dbReference>
<dbReference type="Gene3D" id="3.30.70.1170">
    <property type="entry name" value="Sun protein, domain 3"/>
    <property type="match status" value="1"/>
</dbReference>
<dbReference type="NCBIfam" id="TIGR00446">
    <property type="entry name" value="nop2p"/>
    <property type="match status" value="1"/>
</dbReference>
<dbReference type="EMBL" id="AFBI03000011">
    <property type="protein sequence ID" value="EJW04946.1"/>
    <property type="molecule type" value="Genomic_DNA"/>
</dbReference>
<dbReference type="GO" id="GO:0000470">
    <property type="term" value="P:maturation of LSU-rRNA"/>
    <property type="evidence" value="ECO:0007669"/>
    <property type="project" value="TreeGrafter"/>
</dbReference>
<name>J9DB00_EDHAE</name>
<feature type="chain" id="PRO_5003822892" description="SAM-dependent MTase RsmB/NOP-type domain-containing protein" evidence="9">
    <location>
        <begin position="21"/>
        <end position="465"/>
    </location>
</feature>
<dbReference type="VEuPathDB" id="MicrosporidiaDB:EDEG_00921"/>
<keyword evidence="2" id="KW-0963">Cytoplasm</keyword>
<evidence type="ECO:0000256" key="2">
    <source>
        <dbReference type="ARBA" id="ARBA00022490"/>
    </source>
</evidence>
<gene>
    <name evidence="11" type="ORF">EDEG_00921</name>
</gene>
<feature type="signal peptide" evidence="9">
    <location>
        <begin position="1"/>
        <end position="20"/>
    </location>
</feature>
<dbReference type="OrthoDB" id="427002at2759"/>
<feature type="region of interest" description="Disordered" evidence="8">
    <location>
        <begin position="212"/>
        <end position="247"/>
    </location>
</feature>
<dbReference type="PROSITE" id="PS01153">
    <property type="entry name" value="NOL1_NOP2_SUN"/>
    <property type="match status" value="1"/>
</dbReference>
<sequence>MINQHFFNFFIFLIHTHVELLENTVILNRPQMLESSYNDYLREKLEKLFGKEECMQFMEESEKSRPTVIRTNTLKIRRKDLAKLLIGRGMDVDPLEWCKEGLVVYKSAVPVGATPEYLCGLYSVQGASSFLPVLNMDLHDCNKSIANSVDTKQTAEKVKNVKSTKDEEKFKDTTNNNDKTDIEVKNIEVANKLNDEKPDKCDEDREKTVQIENKNDLDHLEKADKNEENNVDGEKKNKNTTEGCHNKKDKRIKKQNNKNIKKDVFRVLDMCAAPGGKTTHIAALMQNNGILYANDIDKERCKAIQSNLSRLGITNTVVMCQDGRELNLENFFDRILLDAPCSGTGIISKDPDVKINRSDKDIKNTVKTQKDLIMRAFKMLKVGGVLVYSTCSVLVDENEAVVNFLIKKDIGARLMELNTTIGRNGFTKFRGDFFHPSMKMARRIYPHVNNMDGFFVAKLTKYKKT</sequence>
<dbReference type="InParanoid" id="J9DB00"/>
<protein>
    <recommendedName>
        <fullName evidence="10">SAM-dependent MTase RsmB/NOP-type domain-containing protein</fullName>
    </recommendedName>
</protein>
<dbReference type="PRINTS" id="PR02008">
    <property type="entry name" value="RCMTFAMILY"/>
</dbReference>
<keyword evidence="3 7" id="KW-0489">Methyltransferase</keyword>
<feature type="compositionally biased region" description="Basic and acidic residues" evidence="8">
    <location>
        <begin position="212"/>
        <end position="239"/>
    </location>
</feature>
<dbReference type="AlphaFoldDB" id="J9DB00"/>
<dbReference type="PANTHER" id="PTHR22807:SF30">
    <property type="entry name" value="28S RRNA (CYTOSINE(4447)-C(5))-METHYLTRANSFERASE-RELATED"/>
    <property type="match status" value="1"/>
</dbReference>